<name>A0A6J5LDY0_9CAUD</name>
<accession>A0A6J5LDY0</accession>
<reference evidence="1" key="1">
    <citation type="submission" date="2020-04" db="EMBL/GenBank/DDBJ databases">
        <authorList>
            <person name="Chiriac C."/>
            <person name="Salcher M."/>
            <person name="Ghai R."/>
            <person name="Kavagutti S V."/>
        </authorList>
    </citation>
    <scope>NUCLEOTIDE SEQUENCE</scope>
</reference>
<dbReference type="EMBL" id="LR796268">
    <property type="protein sequence ID" value="CAB4132794.1"/>
    <property type="molecule type" value="Genomic_DNA"/>
</dbReference>
<gene>
    <name evidence="1" type="ORF">UFOVP249_33</name>
</gene>
<evidence type="ECO:0000313" key="1">
    <source>
        <dbReference type="EMBL" id="CAB4132794.1"/>
    </source>
</evidence>
<protein>
    <submittedName>
        <fullName evidence="1">Uncharacterized protein</fullName>
    </submittedName>
</protein>
<proteinExistence type="predicted"/>
<sequence length="94" mass="9848">MASSQSSGVLNANTLVFNGRQRINALTVFTDGTNDATVSLYDNTSATGKISVKGVCVGANKVQHFIFENPVFMQDGLYAAVTGTGASYIVFYGG</sequence>
<organism evidence="1">
    <name type="scientific">uncultured Caudovirales phage</name>
    <dbReference type="NCBI Taxonomy" id="2100421"/>
    <lineage>
        <taxon>Viruses</taxon>
        <taxon>Duplodnaviria</taxon>
        <taxon>Heunggongvirae</taxon>
        <taxon>Uroviricota</taxon>
        <taxon>Caudoviricetes</taxon>
        <taxon>Peduoviridae</taxon>
        <taxon>Maltschvirus</taxon>
        <taxon>Maltschvirus maltsch</taxon>
    </lineage>
</organism>